<sequence>GPVMAGDRLLLMSSRGRAVELNPWSGKIIREFKLAGPVFISPIVANNTVYYLTDDAKLVALR</sequence>
<accession>A0A7V5NXD6</accession>
<evidence type="ECO:0000313" key="2">
    <source>
        <dbReference type="EMBL" id="HHI88999.1"/>
    </source>
</evidence>
<dbReference type="InterPro" id="IPR002372">
    <property type="entry name" value="PQQ_rpt_dom"/>
</dbReference>
<evidence type="ECO:0000259" key="1">
    <source>
        <dbReference type="Pfam" id="PF13360"/>
    </source>
</evidence>
<dbReference type="Pfam" id="PF13360">
    <property type="entry name" value="PQQ_2"/>
    <property type="match status" value="1"/>
</dbReference>
<gene>
    <name evidence="2" type="ORF">ENK01_03510</name>
</gene>
<dbReference type="Gene3D" id="2.40.10.480">
    <property type="match status" value="1"/>
</dbReference>
<dbReference type="SUPFAM" id="SSF50998">
    <property type="entry name" value="Quinoprotein alcohol dehydrogenase-like"/>
    <property type="match status" value="1"/>
</dbReference>
<dbReference type="InterPro" id="IPR011047">
    <property type="entry name" value="Quinoprotein_ADH-like_sf"/>
</dbReference>
<comment type="caution">
    <text evidence="2">The sequence shown here is derived from an EMBL/GenBank/DDBJ whole genome shotgun (WGS) entry which is preliminary data.</text>
</comment>
<dbReference type="Proteomes" id="UP000885806">
    <property type="component" value="Unassembled WGS sequence"/>
</dbReference>
<feature type="non-terminal residue" evidence="2">
    <location>
        <position position="1"/>
    </location>
</feature>
<feature type="domain" description="Pyrrolo-quinoline quinone repeat" evidence="1">
    <location>
        <begin position="2"/>
        <end position="61"/>
    </location>
</feature>
<dbReference type="AlphaFoldDB" id="A0A7V5NXD6"/>
<dbReference type="EMBL" id="DROP01000235">
    <property type="protein sequence ID" value="HHI88999.1"/>
    <property type="molecule type" value="Genomic_DNA"/>
</dbReference>
<proteinExistence type="predicted"/>
<protein>
    <recommendedName>
        <fullName evidence="1">Pyrrolo-quinoline quinone repeat domain-containing protein</fullName>
    </recommendedName>
</protein>
<name>A0A7V5NXD6_9PROT</name>
<organism evidence="2">
    <name type="scientific">Hellea balneolensis</name>
    <dbReference type="NCBI Taxonomy" id="287478"/>
    <lineage>
        <taxon>Bacteria</taxon>
        <taxon>Pseudomonadati</taxon>
        <taxon>Pseudomonadota</taxon>
        <taxon>Alphaproteobacteria</taxon>
        <taxon>Maricaulales</taxon>
        <taxon>Robiginitomaculaceae</taxon>
        <taxon>Hellea</taxon>
    </lineage>
</organism>
<reference evidence="2" key="1">
    <citation type="journal article" date="2020" name="mSystems">
        <title>Genome- and Community-Level Interaction Insights into Carbon Utilization and Element Cycling Functions of Hydrothermarchaeota in Hydrothermal Sediment.</title>
        <authorList>
            <person name="Zhou Z."/>
            <person name="Liu Y."/>
            <person name="Xu W."/>
            <person name="Pan J."/>
            <person name="Luo Z.H."/>
            <person name="Li M."/>
        </authorList>
    </citation>
    <scope>NUCLEOTIDE SEQUENCE [LARGE SCALE GENOMIC DNA]</scope>
    <source>
        <strain evidence="2">HyVt-538</strain>
    </source>
</reference>